<sequence length="603" mass="65185">MSDQRRSPSLQSVNSTDSFGSLGSIDSAASPVRKTRPFNHDSDSMLASAEISAHGIGSKAHEMPSSTDTSHNRDAPCEYSSGCFSPSPAPTRKHPRFYLDSKTFEIKLDDGTLYRVLRQSFETHSTAFAAQYLGSFVEDEPIALSGVLAEDLDRFLSLIYPSELATCELSTADEWLSVLRLARKWSFPTLRTRAIREVHLTGSAVDKIAAAREFADIEELQGWLLPAFKEACSAPRWLRLASLQDAERLGAGTILAIARIREEARDAEGTYDVERAIVVAGLAPDPTPVKRTRTATQADVLRHMFSGRPANLTDVTVGEASLSASVREPLTLVSTAPASSPRMPQHHDDVSWPPPMAFRDRQSTRRGAPGLSAESVSFSNPATGSRVHVDNKPDKRTAPPPAAEAPPATMREAWPPSSFEAWLNPSAGASLLRSAAPRSLDTSQAMVVSLEEAEMFSPPVGSAFLSHSDEPPASLSTPVLNATREPSPHPLSKGQKKKLHKKMRMKEKVEADMDRAHAKGAAAKEARSQEEDERQREEKEQSLAEDAQTQIKNGPRLNTDEIMDAGSSESHTGHGASQKCEPVLVSTPVTGHGASGGAVFSTS</sequence>
<feature type="compositionally biased region" description="Polar residues" evidence="1">
    <location>
        <begin position="374"/>
        <end position="383"/>
    </location>
</feature>
<dbReference type="EMBL" id="GL377304">
    <property type="protein sequence ID" value="EFI99119.1"/>
    <property type="molecule type" value="Genomic_DNA"/>
</dbReference>
<dbReference type="OrthoDB" id="9997739at2759"/>
<feature type="region of interest" description="Disordered" evidence="1">
    <location>
        <begin position="462"/>
        <end position="603"/>
    </location>
</feature>
<protein>
    <recommendedName>
        <fullName evidence="4">BTB domain-containing protein</fullName>
    </recommendedName>
</protein>
<dbReference type="HOGENOM" id="CLU_452805_0_0_1"/>
<proteinExistence type="predicted"/>
<dbReference type="AlphaFoldDB" id="D8PXQ6"/>
<keyword evidence="3" id="KW-1185">Reference proteome</keyword>
<dbReference type="Proteomes" id="UP000007431">
    <property type="component" value="Unassembled WGS sequence"/>
</dbReference>
<dbReference type="VEuPathDB" id="FungiDB:SCHCODRAFT_02616444"/>
<reference evidence="2 3" key="1">
    <citation type="journal article" date="2010" name="Nat. Biotechnol.">
        <title>Genome sequence of the model mushroom Schizophyllum commune.</title>
        <authorList>
            <person name="Ohm R.A."/>
            <person name="de Jong J.F."/>
            <person name="Lugones L.G."/>
            <person name="Aerts A."/>
            <person name="Kothe E."/>
            <person name="Stajich J.E."/>
            <person name="de Vries R.P."/>
            <person name="Record E."/>
            <person name="Levasseur A."/>
            <person name="Baker S.E."/>
            <person name="Bartholomew K.A."/>
            <person name="Coutinho P.M."/>
            <person name="Erdmann S."/>
            <person name="Fowler T.J."/>
            <person name="Gathman A.C."/>
            <person name="Lombard V."/>
            <person name="Henrissat B."/>
            <person name="Knabe N."/>
            <person name="Kuees U."/>
            <person name="Lilly W.W."/>
            <person name="Lindquist E."/>
            <person name="Lucas S."/>
            <person name="Magnuson J.K."/>
            <person name="Piumi F."/>
            <person name="Raudaskoski M."/>
            <person name="Salamov A."/>
            <person name="Schmutz J."/>
            <person name="Schwarze F.W.M.R."/>
            <person name="vanKuyk P.A."/>
            <person name="Horton J.S."/>
            <person name="Grigoriev I.V."/>
            <person name="Woesten H.A.B."/>
        </authorList>
    </citation>
    <scope>NUCLEOTIDE SEQUENCE [LARGE SCALE GENOMIC DNA]</scope>
    <source>
        <strain evidence="3">H4-8 / FGSC 9210</strain>
    </source>
</reference>
<evidence type="ECO:0000313" key="3">
    <source>
        <dbReference type="Proteomes" id="UP000007431"/>
    </source>
</evidence>
<evidence type="ECO:0000256" key="1">
    <source>
        <dbReference type="SAM" id="MobiDB-lite"/>
    </source>
</evidence>
<dbReference type="GeneID" id="9586584"/>
<dbReference type="KEGG" id="scm:SCHCO_02616444"/>
<feature type="region of interest" description="Disordered" evidence="1">
    <location>
        <begin position="1"/>
        <end position="41"/>
    </location>
</feature>
<feature type="region of interest" description="Disordered" evidence="1">
    <location>
        <begin position="335"/>
        <end position="412"/>
    </location>
</feature>
<feature type="non-terminal residue" evidence="2">
    <location>
        <position position="603"/>
    </location>
</feature>
<organism evidence="3">
    <name type="scientific">Schizophyllum commune (strain H4-8 / FGSC 9210)</name>
    <name type="common">Split gill fungus</name>
    <dbReference type="NCBI Taxonomy" id="578458"/>
    <lineage>
        <taxon>Eukaryota</taxon>
        <taxon>Fungi</taxon>
        <taxon>Dikarya</taxon>
        <taxon>Basidiomycota</taxon>
        <taxon>Agaricomycotina</taxon>
        <taxon>Agaricomycetes</taxon>
        <taxon>Agaricomycetidae</taxon>
        <taxon>Agaricales</taxon>
        <taxon>Schizophyllaceae</taxon>
        <taxon>Schizophyllum</taxon>
    </lineage>
</organism>
<dbReference type="RefSeq" id="XP_003034022.1">
    <property type="nucleotide sequence ID" value="XM_003033976.1"/>
</dbReference>
<feature type="compositionally biased region" description="Basic and acidic residues" evidence="1">
    <location>
        <begin position="387"/>
        <end position="397"/>
    </location>
</feature>
<name>D8PXQ6_SCHCM</name>
<accession>D8PXQ6</accession>
<feature type="compositionally biased region" description="Basic residues" evidence="1">
    <location>
        <begin position="494"/>
        <end position="505"/>
    </location>
</feature>
<dbReference type="eggNOG" id="KOG1216">
    <property type="taxonomic scope" value="Eukaryota"/>
</dbReference>
<dbReference type="InParanoid" id="D8PXQ6"/>
<evidence type="ECO:0008006" key="4">
    <source>
        <dbReference type="Google" id="ProtNLM"/>
    </source>
</evidence>
<feature type="region of interest" description="Disordered" evidence="1">
    <location>
        <begin position="53"/>
        <end position="85"/>
    </location>
</feature>
<feature type="compositionally biased region" description="Basic and acidic residues" evidence="1">
    <location>
        <begin position="506"/>
        <end position="542"/>
    </location>
</feature>
<gene>
    <name evidence="2" type="ORF">SCHCODRAFT_107260</name>
</gene>
<evidence type="ECO:0000313" key="2">
    <source>
        <dbReference type="EMBL" id="EFI99119.1"/>
    </source>
</evidence>
<feature type="compositionally biased region" description="Polar residues" evidence="1">
    <location>
        <begin position="7"/>
        <end position="21"/>
    </location>
</feature>